<gene>
    <name evidence="2" type="ORF">A3I29_02210</name>
</gene>
<keyword evidence="1" id="KW-0472">Membrane</keyword>
<evidence type="ECO:0008006" key="4">
    <source>
        <dbReference type="Google" id="ProtNLM"/>
    </source>
</evidence>
<keyword evidence="1" id="KW-1133">Transmembrane helix</keyword>
<comment type="caution">
    <text evidence="2">The sequence shown here is derived from an EMBL/GenBank/DDBJ whole genome shotgun (WGS) entry which is preliminary data.</text>
</comment>
<protein>
    <recommendedName>
        <fullName evidence="4">Ferric oxidoreductase domain-containing protein</fullName>
    </recommendedName>
</protein>
<evidence type="ECO:0000313" key="2">
    <source>
        <dbReference type="EMBL" id="OGH80671.1"/>
    </source>
</evidence>
<keyword evidence="1" id="KW-0812">Transmembrane</keyword>
<dbReference type="Proteomes" id="UP000178726">
    <property type="component" value="Unassembled WGS sequence"/>
</dbReference>
<feature type="transmembrane region" description="Helical" evidence="1">
    <location>
        <begin position="223"/>
        <end position="241"/>
    </location>
</feature>
<feature type="transmembrane region" description="Helical" evidence="1">
    <location>
        <begin position="51"/>
        <end position="69"/>
    </location>
</feature>
<sequence>MSGRTYLTLEYYQVDFMSLGLSARVILKHMSPTAPADIHASHLKRHLWRNSWLVALVIFVLSWLYQLAAGDDVNWFMFSKALAGTAGVLIAASFALSGFCYYFDFLDTKLGYRKYLGLLGFYSALAYSVSLPILYPERYAYGLSAHLFDAEVILGLIAMVILAGTALISNTTMMQMLGPRRWRQYLRLGYLAMVLFIVRAYLLEHELWFDWMSQPQGLPPGRMVLSLINLGVIGLRVAMWLDKKFMARSTAAFSLHNK</sequence>
<feature type="transmembrane region" description="Helical" evidence="1">
    <location>
        <begin position="115"/>
        <end position="133"/>
    </location>
</feature>
<dbReference type="EMBL" id="MFQK01000036">
    <property type="protein sequence ID" value="OGH80671.1"/>
    <property type="molecule type" value="Genomic_DNA"/>
</dbReference>
<name>A0A1F6N9Y6_9BACT</name>
<feature type="transmembrane region" description="Helical" evidence="1">
    <location>
        <begin position="81"/>
        <end position="103"/>
    </location>
</feature>
<dbReference type="AlphaFoldDB" id="A0A1F6N9Y6"/>
<evidence type="ECO:0000256" key="1">
    <source>
        <dbReference type="SAM" id="Phobius"/>
    </source>
</evidence>
<feature type="transmembrane region" description="Helical" evidence="1">
    <location>
        <begin position="153"/>
        <end position="173"/>
    </location>
</feature>
<feature type="transmembrane region" description="Helical" evidence="1">
    <location>
        <begin position="185"/>
        <end position="203"/>
    </location>
</feature>
<reference evidence="2 3" key="1">
    <citation type="journal article" date="2016" name="Nat. Commun.">
        <title>Thousands of microbial genomes shed light on interconnected biogeochemical processes in an aquifer system.</title>
        <authorList>
            <person name="Anantharaman K."/>
            <person name="Brown C.T."/>
            <person name="Hug L.A."/>
            <person name="Sharon I."/>
            <person name="Castelle C.J."/>
            <person name="Probst A.J."/>
            <person name="Thomas B.C."/>
            <person name="Singh A."/>
            <person name="Wilkins M.J."/>
            <person name="Karaoz U."/>
            <person name="Brodie E.L."/>
            <person name="Williams K.H."/>
            <person name="Hubbard S.S."/>
            <person name="Banfield J.F."/>
        </authorList>
    </citation>
    <scope>NUCLEOTIDE SEQUENCE [LARGE SCALE GENOMIC DNA]</scope>
</reference>
<organism evidence="2 3">
    <name type="scientific">Candidatus Magasanikbacteria bacterium RIFCSPLOWO2_02_FULL_44_11</name>
    <dbReference type="NCBI Taxonomy" id="1798689"/>
    <lineage>
        <taxon>Bacteria</taxon>
        <taxon>Candidatus Magasanikiibacteriota</taxon>
    </lineage>
</organism>
<evidence type="ECO:0000313" key="3">
    <source>
        <dbReference type="Proteomes" id="UP000178726"/>
    </source>
</evidence>
<accession>A0A1F6N9Y6</accession>
<proteinExistence type="predicted"/>